<dbReference type="GO" id="GO:0005634">
    <property type="term" value="C:nucleus"/>
    <property type="evidence" value="ECO:0007669"/>
    <property type="project" value="UniProtKB-SubCell"/>
</dbReference>
<dbReference type="PANTHER" id="PTHR15840:SF10">
    <property type="entry name" value="EKC_KEOPS COMPLEX SUBUNIT TPRKB"/>
    <property type="match status" value="1"/>
</dbReference>
<dbReference type="EMBL" id="KN837228">
    <property type="protein sequence ID" value="KIJ32308.1"/>
    <property type="molecule type" value="Genomic_DNA"/>
</dbReference>
<dbReference type="OrthoDB" id="329139at2759"/>
<evidence type="ECO:0000256" key="7">
    <source>
        <dbReference type="ARBA" id="ARBA00025043"/>
    </source>
</evidence>
<evidence type="ECO:0000313" key="10">
    <source>
        <dbReference type="Proteomes" id="UP000054279"/>
    </source>
</evidence>
<comment type="function">
    <text evidence="7">Component of the EKC/KEOPS complex that is required for the formation of a threonylcarbamoyl group on adenosine at position 37 (t(6)A37) in tRNAs that read codons beginning with adenine. The complex is probably involved in the transfer of the threonylcarbamoyl moiety of threonylcarbamoyl-AMP (TC-AMP) to the N6 group of A37. CGI121 acts as an allosteric effector that regulates the t(6)A activity of the complex. The EKC/KEOPS complex also promotes both telomere uncapping and telomere elongation. The complex is required for efficient recruitment of transcriptional coactivators. CGI121 is not required for tRNA modification.</text>
</comment>
<dbReference type="GO" id="GO:0002949">
    <property type="term" value="P:tRNA threonylcarbamoyladenosine modification"/>
    <property type="evidence" value="ECO:0007669"/>
    <property type="project" value="TreeGrafter"/>
</dbReference>
<dbReference type="Pfam" id="PF08617">
    <property type="entry name" value="CGI-121"/>
    <property type="match status" value="1"/>
</dbReference>
<dbReference type="HOGENOM" id="CLU_065847_1_2_1"/>
<protein>
    <recommendedName>
        <fullName evidence="4">EKC/KEOPS complex subunit CGI121</fullName>
    </recommendedName>
    <alternativeName>
        <fullName evidence="3">EKC/KEOPS complex subunit cgi121</fullName>
    </alternativeName>
</protein>
<keyword evidence="5" id="KW-0819">tRNA processing</keyword>
<keyword evidence="10" id="KW-1185">Reference proteome</keyword>
<evidence type="ECO:0000256" key="5">
    <source>
        <dbReference type="ARBA" id="ARBA00022694"/>
    </source>
</evidence>
<sequence length="208" mass="22961">METLVYSHVSPDVSTIHLALYTDVNNADQIRKRLVAASTLPGEEGEREREAVNYAFVDAKLITSRLHILTAVYQAILASMTGSLRTKTLHSEILWALNHGHNISEAIKRFGVSDTTRTLLVIRVCSPSFTAEEFSAMIPSIVKGTPVPLSDLIHYTDWTSVRKYYKLNTDPALAPFSRKSSTESPSLAEQKVIDQLVTSLVAMKSVSA</sequence>
<name>A0A0C9TQC1_SPHS4</name>
<dbReference type="GO" id="GO:0005829">
    <property type="term" value="C:cytosol"/>
    <property type="evidence" value="ECO:0007669"/>
    <property type="project" value="TreeGrafter"/>
</dbReference>
<evidence type="ECO:0000256" key="3">
    <source>
        <dbReference type="ARBA" id="ARBA00015316"/>
    </source>
</evidence>
<dbReference type="Proteomes" id="UP000054279">
    <property type="component" value="Unassembled WGS sequence"/>
</dbReference>
<evidence type="ECO:0000256" key="4">
    <source>
        <dbReference type="ARBA" id="ARBA00016009"/>
    </source>
</evidence>
<dbReference type="PANTHER" id="PTHR15840">
    <property type="entry name" value="CGI-121 FAMILY MEMBER"/>
    <property type="match status" value="1"/>
</dbReference>
<dbReference type="Gene3D" id="3.30.2380.10">
    <property type="entry name" value="CGI121/TPRKB"/>
    <property type="match status" value="1"/>
</dbReference>
<accession>A0A0C9TQC1</accession>
<evidence type="ECO:0000256" key="6">
    <source>
        <dbReference type="ARBA" id="ARBA00023242"/>
    </source>
</evidence>
<gene>
    <name evidence="9" type="ORF">M422DRAFT_234102</name>
</gene>
<comment type="subcellular location">
    <subcellularLocation>
        <location evidence="1">Nucleus</location>
    </subcellularLocation>
</comment>
<keyword evidence="6 8" id="KW-0539">Nucleus</keyword>
<reference evidence="9 10" key="1">
    <citation type="submission" date="2014-06" db="EMBL/GenBank/DDBJ databases">
        <title>Evolutionary Origins and Diversification of the Mycorrhizal Mutualists.</title>
        <authorList>
            <consortium name="DOE Joint Genome Institute"/>
            <consortium name="Mycorrhizal Genomics Consortium"/>
            <person name="Kohler A."/>
            <person name="Kuo A."/>
            <person name="Nagy L.G."/>
            <person name="Floudas D."/>
            <person name="Copeland A."/>
            <person name="Barry K.W."/>
            <person name="Cichocki N."/>
            <person name="Veneault-Fourrey C."/>
            <person name="LaButti K."/>
            <person name="Lindquist E.A."/>
            <person name="Lipzen A."/>
            <person name="Lundell T."/>
            <person name="Morin E."/>
            <person name="Murat C."/>
            <person name="Riley R."/>
            <person name="Ohm R."/>
            <person name="Sun H."/>
            <person name="Tunlid A."/>
            <person name="Henrissat B."/>
            <person name="Grigoriev I.V."/>
            <person name="Hibbett D.S."/>
            <person name="Martin F."/>
        </authorList>
    </citation>
    <scope>NUCLEOTIDE SEQUENCE [LARGE SCALE GENOMIC DNA]</scope>
    <source>
        <strain evidence="9 10">SS14</strain>
    </source>
</reference>
<dbReference type="InterPro" id="IPR036504">
    <property type="entry name" value="CGI121/TPRKB_sf"/>
</dbReference>
<evidence type="ECO:0000313" key="9">
    <source>
        <dbReference type="EMBL" id="KIJ32308.1"/>
    </source>
</evidence>
<comment type="similarity">
    <text evidence="2 8">Belongs to the CGI121/TPRKB family.</text>
</comment>
<organism evidence="9 10">
    <name type="scientific">Sphaerobolus stellatus (strain SS14)</name>
    <dbReference type="NCBI Taxonomy" id="990650"/>
    <lineage>
        <taxon>Eukaryota</taxon>
        <taxon>Fungi</taxon>
        <taxon>Dikarya</taxon>
        <taxon>Basidiomycota</taxon>
        <taxon>Agaricomycotina</taxon>
        <taxon>Agaricomycetes</taxon>
        <taxon>Phallomycetidae</taxon>
        <taxon>Geastrales</taxon>
        <taxon>Sphaerobolaceae</taxon>
        <taxon>Sphaerobolus</taxon>
    </lineage>
</organism>
<dbReference type="GO" id="GO:0000408">
    <property type="term" value="C:EKC/KEOPS complex"/>
    <property type="evidence" value="ECO:0007669"/>
    <property type="project" value="TreeGrafter"/>
</dbReference>
<evidence type="ECO:0000256" key="8">
    <source>
        <dbReference type="RuleBase" id="RU004398"/>
    </source>
</evidence>
<evidence type="ECO:0000256" key="2">
    <source>
        <dbReference type="ARBA" id="ARBA00005546"/>
    </source>
</evidence>
<dbReference type="InterPro" id="IPR013926">
    <property type="entry name" value="CGI121/TPRKB"/>
</dbReference>
<evidence type="ECO:0000256" key="1">
    <source>
        <dbReference type="ARBA" id="ARBA00004123"/>
    </source>
</evidence>
<dbReference type="AlphaFoldDB" id="A0A0C9TQC1"/>
<proteinExistence type="inferred from homology"/>
<dbReference type="SUPFAM" id="SSF143870">
    <property type="entry name" value="PF0523-like"/>
    <property type="match status" value="1"/>
</dbReference>